<dbReference type="Pfam" id="PF00067">
    <property type="entry name" value="p450"/>
    <property type="match status" value="1"/>
</dbReference>
<keyword evidence="4" id="KW-0479">Metal-binding</keyword>
<keyword evidence="6" id="KW-0408">Iron</keyword>
<reference evidence="8" key="1">
    <citation type="submission" date="2019-09" db="EMBL/GenBank/DDBJ databases">
        <title>Draft genome information of white flower Hibiscus syriacus.</title>
        <authorList>
            <person name="Kim Y.-M."/>
        </authorList>
    </citation>
    <scope>NUCLEOTIDE SEQUENCE [LARGE SCALE GENOMIC DNA]</scope>
    <source>
        <strain evidence="8">YM2019G1</strain>
    </source>
</reference>
<dbReference type="InterPro" id="IPR036396">
    <property type="entry name" value="Cyt_P450_sf"/>
</dbReference>
<evidence type="ECO:0000313" key="8">
    <source>
        <dbReference type="EMBL" id="KAE8730175.1"/>
    </source>
</evidence>
<dbReference type="GO" id="GO:0020037">
    <property type="term" value="F:heme binding"/>
    <property type="evidence" value="ECO:0007669"/>
    <property type="project" value="InterPro"/>
</dbReference>
<comment type="cofactor">
    <cofactor evidence="1">
        <name>heme</name>
        <dbReference type="ChEBI" id="CHEBI:30413"/>
    </cofactor>
</comment>
<evidence type="ECO:0000256" key="7">
    <source>
        <dbReference type="ARBA" id="ARBA00023033"/>
    </source>
</evidence>
<name>A0A6A3CL85_HIBSY</name>
<keyword evidence="9" id="KW-1185">Reference proteome</keyword>
<keyword evidence="7" id="KW-0503">Monooxygenase</keyword>
<evidence type="ECO:0000256" key="5">
    <source>
        <dbReference type="ARBA" id="ARBA00023002"/>
    </source>
</evidence>
<dbReference type="Gene3D" id="1.10.630.10">
    <property type="entry name" value="Cytochrome P450"/>
    <property type="match status" value="1"/>
</dbReference>
<comment type="similarity">
    <text evidence="2">Belongs to the cytochrome P450 family.</text>
</comment>
<evidence type="ECO:0000256" key="6">
    <source>
        <dbReference type="ARBA" id="ARBA00023004"/>
    </source>
</evidence>
<evidence type="ECO:0000256" key="1">
    <source>
        <dbReference type="ARBA" id="ARBA00001971"/>
    </source>
</evidence>
<dbReference type="Proteomes" id="UP000436088">
    <property type="component" value="Unassembled WGS sequence"/>
</dbReference>
<proteinExistence type="inferred from homology"/>
<evidence type="ECO:0000256" key="3">
    <source>
        <dbReference type="ARBA" id="ARBA00022617"/>
    </source>
</evidence>
<dbReference type="GO" id="GO:0004497">
    <property type="term" value="F:monooxygenase activity"/>
    <property type="evidence" value="ECO:0007669"/>
    <property type="project" value="UniProtKB-KW"/>
</dbReference>
<dbReference type="AlphaFoldDB" id="A0A6A3CL85"/>
<comment type="caution">
    <text evidence="8">The sequence shown here is derived from an EMBL/GenBank/DDBJ whole genome shotgun (WGS) entry which is preliminary data.</text>
</comment>
<keyword evidence="5" id="KW-0560">Oxidoreductase</keyword>
<dbReference type="GO" id="GO:0005506">
    <property type="term" value="F:iron ion binding"/>
    <property type="evidence" value="ECO:0007669"/>
    <property type="project" value="InterPro"/>
</dbReference>
<dbReference type="GO" id="GO:0016705">
    <property type="term" value="F:oxidoreductase activity, acting on paired donors, with incorporation or reduction of molecular oxygen"/>
    <property type="evidence" value="ECO:0007669"/>
    <property type="project" value="InterPro"/>
</dbReference>
<evidence type="ECO:0000256" key="2">
    <source>
        <dbReference type="ARBA" id="ARBA00010617"/>
    </source>
</evidence>
<keyword evidence="3" id="KW-0349">Heme</keyword>
<dbReference type="EMBL" id="VEPZ02000209">
    <property type="protein sequence ID" value="KAE8730175.1"/>
    <property type="molecule type" value="Genomic_DNA"/>
</dbReference>
<dbReference type="SUPFAM" id="SSF48264">
    <property type="entry name" value="Cytochrome P450"/>
    <property type="match status" value="1"/>
</dbReference>
<dbReference type="InterPro" id="IPR001128">
    <property type="entry name" value="Cyt_P450"/>
</dbReference>
<dbReference type="PANTHER" id="PTHR24296">
    <property type="entry name" value="CYTOCHROME P450"/>
    <property type="match status" value="1"/>
</dbReference>
<sequence length="189" mass="21619">MSVIHHWGTKSLIKAGGTFHYRGMWMGGAYGIITIDPSHVEYKLKTNFNFPKGSYYKERFRDLLGDGIFNLDDESWKQQRQLAKGEMHSSRFLDHSFKTMQDIVYKKLLVLLEKLAISGRLFDLQEVLLRLTFDNICTAALGVDPGCLALGLPDVPFAKAFEEATELCLLKFLMPPFVWLEPRDGSRKL</sequence>
<evidence type="ECO:0000313" key="9">
    <source>
        <dbReference type="Proteomes" id="UP000436088"/>
    </source>
</evidence>
<evidence type="ECO:0000256" key="4">
    <source>
        <dbReference type="ARBA" id="ARBA00022723"/>
    </source>
</evidence>
<gene>
    <name evidence="8" type="ORF">F3Y22_tig00003041pilonHSYRG01045</name>
</gene>
<accession>A0A6A3CL85</accession>
<organism evidence="8 9">
    <name type="scientific">Hibiscus syriacus</name>
    <name type="common">Rose of Sharon</name>
    <dbReference type="NCBI Taxonomy" id="106335"/>
    <lineage>
        <taxon>Eukaryota</taxon>
        <taxon>Viridiplantae</taxon>
        <taxon>Streptophyta</taxon>
        <taxon>Embryophyta</taxon>
        <taxon>Tracheophyta</taxon>
        <taxon>Spermatophyta</taxon>
        <taxon>Magnoliopsida</taxon>
        <taxon>eudicotyledons</taxon>
        <taxon>Gunneridae</taxon>
        <taxon>Pentapetalae</taxon>
        <taxon>rosids</taxon>
        <taxon>malvids</taxon>
        <taxon>Malvales</taxon>
        <taxon>Malvaceae</taxon>
        <taxon>Malvoideae</taxon>
        <taxon>Hibiscus</taxon>
    </lineage>
</organism>
<protein>
    <submittedName>
        <fullName evidence="8">Cytochrome P450 86B1</fullName>
    </submittedName>
</protein>